<comment type="caution">
    <text evidence="2">The sequence shown here is derived from an EMBL/GenBank/DDBJ whole genome shotgun (WGS) entry which is preliminary data.</text>
</comment>
<name>A0A8H7RFW9_9FUNG</name>
<organism evidence="2 3">
    <name type="scientific">Mucor plumbeus</name>
    <dbReference type="NCBI Taxonomy" id="97098"/>
    <lineage>
        <taxon>Eukaryota</taxon>
        <taxon>Fungi</taxon>
        <taxon>Fungi incertae sedis</taxon>
        <taxon>Mucoromycota</taxon>
        <taxon>Mucoromycotina</taxon>
        <taxon>Mucoromycetes</taxon>
        <taxon>Mucorales</taxon>
        <taxon>Mucorineae</taxon>
        <taxon>Mucoraceae</taxon>
        <taxon>Mucor</taxon>
    </lineage>
</organism>
<evidence type="ECO:0000313" key="2">
    <source>
        <dbReference type="EMBL" id="KAG2209898.1"/>
    </source>
</evidence>
<proteinExistence type="predicted"/>
<feature type="compositionally biased region" description="Polar residues" evidence="1">
    <location>
        <begin position="25"/>
        <end position="43"/>
    </location>
</feature>
<sequence>MTTLQQPDPSNVSLQGEESNGNRRAATTTNGECDNSVVNNIATSGPVVVFDNRGDNGPGGSLDSDGADSHNKK</sequence>
<feature type="compositionally biased region" description="Polar residues" evidence="1">
    <location>
        <begin position="1"/>
        <end position="19"/>
    </location>
</feature>
<accession>A0A8H7RFW9</accession>
<gene>
    <name evidence="2" type="ORF">INT46_005179</name>
</gene>
<evidence type="ECO:0000256" key="1">
    <source>
        <dbReference type="SAM" id="MobiDB-lite"/>
    </source>
</evidence>
<dbReference type="Proteomes" id="UP000650833">
    <property type="component" value="Unassembled WGS sequence"/>
</dbReference>
<protein>
    <submittedName>
        <fullName evidence="2">Uncharacterized protein</fullName>
    </submittedName>
</protein>
<dbReference type="EMBL" id="JAEPRC010000089">
    <property type="protein sequence ID" value="KAG2209898.1"/>
    <property type="molecule type" value="Genomic_DNA"/>
</dbReference>
<dbReference type="AlphaFoldDB" id="A0A8H7RFW9"/>
<feature type="region of interest" description="Disordered" evidence="1">
    <location>
        <begin position="1"/>
        <end position="73"/>
    </location>
</feature>
<reference evidence="2" key="1">
    <citation type="submission" date="2020-12" db="EMBL/GenBank/DDBJ databases">
        <title>Metabolic potential, ecology and presence of endohyphal bacteria is reflected in genomic diversity of Mucoromycotina.</title>
        <authorList>
            <person name="Muszewska A."/>
            <person name="Okrasinska A."/>
            <person name="Steczkiewicz K."/>
            <person name="Drgas O."/>
            <person name="Orlowska M."/>
            <person name="Perlinska-Lenart U."/>
            <person name="Aleksandrzak-Piekarczyk T."/>
            <person name="Szatraj K."/>
            <person name="Zielenkiewicz U."/>
            <person name="Pilsyk S."/>
            <person name="Malc E."/>
            <person name="Mieczkowski P."/>
            <person name="Kruszewska J.S."/>
            <person name="Biernat P."/>
            <person name="Pawlowska J."/>
        </authorList>
    </citation>
    <scope>NUCLEOTIDE SEQUENCE</scope>
    <source>
        <strain evidence="2">CBS 226.32</strain>
    </source>
</reference>
<evidence type="ECO:0000313" key="3">
    <source>
        <dbReference type="Proteomes" id="UP000650833"/>
    </source>
</evidence>
<keyword evidence="3" id="KW-1185">Reference proteome</keyword>